<dbReference type="InterPro" id="IPR014746">
    <property type="entry name" value="Gln_synth/guanido_kin_cat_dom"/>
</dbReference>
<protein>
    <recommendedName>
        <fullName evidence="3">GS catalytic domain-containing protein</fullName>
    </recommendedName>
</protein>
<gene>
    <name evidence="4" type="ORF">DHEL01_v203841</name>
</gene>
<dbReference type="Proteomes" id="UP000094444">
    <property type="component" value="Unassembled WGS sequence"/>
</dbReference>
<dbReference type="InParanoid" id="A0A2P5I5I1"/>
<evidence type="ECO:0000313" key="5">
    <source>
        <dbReference type="Proteomes" id="UP000094444"/>
    </source>
</evidence>
<evidence type="ECO:0000256" key="2">
    <source>
        <dbReference type="RuleBase" id="RU000384"/>
    </source>
</evidence>
<accession>A0A2P5I5I1</accession>
<dbReference type="InterPro" id="IPR008146">
    <property type="entry name" value="Gln_synth_cat_dom"/>
</dbReference>
<dbReference type="GO" id="GO:0004356">
    <property type="term" value="F:glutamine synthetase activity"/>
    <property type="evidence" value="ECO:0007669"/>
    <property type="project" value="InterPro"/>
</dbReference>
<organism evidence="4 5">
    <name type="scientific">Diaporthe helianthi</name>
    <dbReference type="NCBI Taxonomy" id="158607"/>
    <lineage>
        <taxon>Eukaryota</taxon>
        <taxon>Fungi</taxon>
        <taxon>Dikarya</taxon>
        <taxon>Ascomycota</taxon>
        <taxon>Pezizomycotina</taxon>
        <taxon>Sordariomycetes</taxon>
        <taxon>Sordariomycetidae</taxon>
        <taxon>Diaporthales</taxon>
        <taxon>Diaporthaceae</taxon>
        <taxon>Diaporthe</taxon>
    </lineage>
</organism>
<dbReference type="PANTHER" id="PTHR43785">
    <property type="entry name" value="GAMMA-GLUTAMYLPUTRESCINE SYNTHETASE"/>
    <property type="match status" value="1"/>
</dbReference>
<dbReference type="Pfam" id="PF00120">
    <property type="entry name" value="Gln-synt_C"/>
    <property type="match status" value="1"/>
</dbReference>
<keyword evidence="5" id="KW-1185">Reference proteome</keyword>
<evidence type="ECO:0000256" key="1">
    <source>
        <dbReference type="ARBA" id="ARBA00022598"/>
    </source>
</evidence>
<evidence type="ECO:0000313" key="4">
    <source>
        <dbReference type="EMBL" id="POS77772.1"/>
    </source>
</evidence>
<dbReference type="PANTHER" id="PTHR43785:SF2">
    <property type="entry name" value="TYPE-1 GLUTAMINE SYNTHETASE 1"/>
    <property type="match status" value="1"/>
</dbReference>
<dbReference type="EMBL" id="MAVT02000242">
    <property type="protein sequence ID" value="POS77772.1"/>
    <property type="molecule type" value="Genomic_DNA"/>
</dbReference>
<name>A0A2P5I5I1_DIAHE</name>
<feature type="domain" description="GS catalytic" evidence="3">
    <location>
        <begin position="123"/>
        <end position="374"/>
    </location>
</feature>
<dbReference type="SMART" id="SM01230">
    <property type="entry name" value="Gln-synt_C"/>
    <property type="match status" value="1"/>
</dbReference>
<comment type="caution">
    <text evidence="4">The sequence shown here is derived from an EMBL/GenBank/DDBJ whole genome shotgun (WGS) entry which is preliminary data.</text>
</comment>
<dbReference type="Gene3D" id="3.30.590.10">
    <property type="entry name" value="Glutamine synthetase/guanido kinase, catalytic domain"/>
    <property type="match status" value="1"/>
</dbReference>
<comment type="similarity">
    <text evidence="2">Belongs to the glutamine synthetase family.</text>
</comment>
<keyword evidence="1" id="KW-0436">Ligase</keyword>
<dbReference type="AlphaFoldDB" id="A0A2P5I5I1"/>
<reference evidence="4" key="1">
    <citation type="submission" date="2017-09" db="EMBL/GenBank/DDBJ databases">
        <title>Polyketide synthases of a Diaporthe helianthi virulent isolate.</title>
        <authorList>
            <person name="Baroncelli R."/>
        </authorList>
    </citation>
    <scope>NUCLEOTIDE SEQUENCE [LARGE SCALE GENOMIC DNA]</scope>
    <source>
        <strain evidence="4">7/96</strain>
    </source>
</reference>
<evidence type="ECO:0000259" key="3">
    <source>
        <dbReference type="SMART" id="SM01230"/>
    </source>
</evidence>
<dbReference type="OrthoDB" id="5192700at2759"/>
<proteinExistence type="inferred from homology"/>
<sequence>MDPSEYGYEHWKHEHSDCELVHVMWTDYCGILNEKLVPASSLDMMYRTHVSGQSASDDLIPLTVSAAALTSLPDSKSAAEEIWPSYKTGKLLPDYDTIQRCIDSKTRATVFAKVMPANSGGLQCDPREILKEIRSGYKGETNFKAALEFQFVLRRLSDGRLHLHKRDGSAQAIVLKLVQALRTHSHRGTAGDLFIQSSDISMDGVVTIALSMSENILEAVDNFYRVKRALESITSLEGLRASFFCPLEDMSTATFSGTHLDVMCANKLRCRLHLALGPRWDVPDFSASIMESEVGATSNPTIYAFCKPNWLTYGQRCQYQGDRTPRREWMTWGTRNSKTTINFPCGFKSRRLEFGDIDCMANMYLVVASIAGLGEASFRVPSYLEDVPKADNVDEYDPADPAGYSAALPEGQRIPLTGLDACRSIELSIRQRDLLFGDIMPSYMAVREMEDKSIVRAVEQGRTTSAREVLGRWY</sequence>
<dbReference type="SUPFAM" id="SSF55931">
    <property type="entry name" value="Glutamine synthetase/guanido kinase"/>
    <property type="match status" value="1"/>
</dbReference>